<feature type="domain" description="Filamentous haemagglutinin FhaB/tRNA nuclease CdiA-like TPS" evidence="1">
    <location>
        <begin position="101"/>
        <end position="221"/>
    </location>
</feature>
<dbReference type="SUPFAM" id="SSF51126">
    <property type="entry name" value="Pectin lyase-like"/>
    <property type="match status" value="1"/>
</dbReference>
<dbReference type="Proteomes" id="UP000317365">
    <property type="component" value="Chromosome"/>
</dbReference>
<dbReference type="EMBL" id="CP036282">
    <property type="protein sequence ID" value="QDL55360.1"/>
    <property type="molecule type" value="Genomic_DNA"/>
</dbReference>
<dbReference type="InterPro" id="IPR010069">
    <property type="entry name" value="CdiA_FHA1_rpt"/>
</dbReference>
<dbReference type="NCBIfam" id="TIGR01901">
    <property type="entry name" value="adhes_NPXG"/>
    <property type="match status" value="1"/>
</dbReference>
<sequence length="2223" mass="224096">MNKHLYRIIFNAKRGIRMAVAETAASQGKAASGETAARADTREAGFSASNGRLALMEYALSATKSIALGVTLLGLPLWLQAQVIADRTVPGNQQPTILSTASGVTQVNIQAPSTGGVSRNTYSQFDVGSKGVILNNSRTDTSTQIGGYVQGNPWLATGGARVILNEVNSSSASQIKGYVEVAGKRAEVIMANPAGIAVNGGGFLNASSVTLSTGNVVMNAGNLESFKVRGGTIAIDGAGLDTSTTDYTNLLSRALQVNAGIWAKDLKVATGSNDISAASAASPTATANASAATGPTPAFALDVASIGGMYAGKIHLIGTEAGLGIRNAGTIGASTGDVTVTNDGWISNTGSVYATGNTTLTAQGNISNTGTGLIASGGNTTVSAQGAGSQVSIATGATVAAGMSTTGAIGSAGNLTISSADSTTVQGQLASGGDTALTATSLVLDKAKVSGQNVQLTASTSDISVHQATVSAIETLSASTQTRLVTDGATVTAKQLNLSAHDLSNVDGTVQQSGTGNTIINLAGSLDNTNGKVAVNSNQFNLSVQSLNNNAGTIASNNNLAITVGADTTNTGSILANQDLSVSTTANLTNTGKVQAGQSLTVSANTLNNTATGELSSTTTTLNATGSFTNRGLVDAGNTAGTGSTRIQAVTVNNLGTGRIYGDKVGIASTTLNNDAETVAGVSKAATIAARDRLDIGATTVNNNQGSNILSVGDMAIGGILDTNGQATGRAGTVNNNASTIESFGAMRMTAATINNLNPNLQWASDAGTQSGSGTVYFTQAGTFDTATGGLLSTTGAWVAQAHGGYAYHQIVGYEPEVVCTGSGREDRRCTSTGNMLPIYGYVKGQAQANSSSSPSTFESFAQYTQTDYKPVVSSSTPGRIASGGAMTLDATQAVVNDQSEIVAGGALNITAAVDNKARSITLNSVRNGTAYNWDKFDHGCGGIKGCDYLYYAYRPSTHTSEIANTYTLDSAVQRQFVSSAVTKATVDTTSLTGAGTGVTSVGGTTSLPTSSLFTINSNPAGHYLVETDPRFTNYRAWLSSDYITTQLALDPTVTQKRLGDGFYEQKLIREQVAQLTGRRFLGNYTSDQQQYQALMDSGLTFAKAFNLRPGIALTANQLALLTTDIVWLQQETVTLADGTKTQVLVPHVYAAVKAGDLTPKGALLSGDSVAIQTAGDITNAGTILGRKVVKIEASNLHNIAGLIQAQDVALQTTQDLNNTGGTVVAGNSLVAVAGRDLNVSSTTASSSGSAGSYSYSQTGIDRVAGLYVQGKGVLYASAGNNINLTAGEVAGNGAVQLDAGNNVNINALTTRQTNTFNAGDAKNHLLTSQTSDVGSTITAGTNLTVNAGNSITARAATLNAADTVALAAKGNIVLDVGQTQSSYDSVQTSTSSSLLSSTTTSTQTQASSATAQVSTINAKNISVIADQNLVSVGTVFKGSNSVTLEGKGTTTLYAATNTTQSTTTTQSSSSLLGLTLEDKTATDSVATASSIGTKLISNEKVTIGVGNRTELQGTDIQSPETSFVKTDPRKRGELVIGASKDTTQTSHTEKSETAGVWQEQKGQGSTTQTLNQTKISGNVSFDNALKITVQIPKDVQATPGGQALQSTLQALSNSSLASTPQGLAYLEQLKANPNVKWDQIALANEKWSYQSAGLTPAGAALLSIAVAAYAPGLSTGITSAVGGGSIAAGLNAGFLALQSQAAVALVNNGGDIGKTLDQLGSEQSIKNLLTVMVTAGALSNLNQTLGFNGQSGAGASGTNGITTSQAANQFTSNLLKNVTNNVAGAAIDAAINGKAFDEKALSAALSSALITAGMAQGANVIGDADLNSFTNKLAHAALGCAGGAAIAGNSKGCSAGAVGAVVGELTADFALNSGMSDTQASALAKVLSAAAGVLVDGGGNNAAAVNIASTTGRNAAENNRLLHKTETHKAAQLATLSKGKFTQAQIEDAMRNSGNKAKNESVTTGMVNPGAVVEDKGAVFNVGGDGKSVVQTLPNGGRVDPELAAYIIANTGGANSPYAWSDAQTGKTKSPSNANAGLNTMTPNANGCITAECAAGIQSGKATVPDGNYGVGFYPGPMPGGEIEVEVQNGEITGGKVGAGFGVGGHLNLGTRTVGGGLLQGPVTGAKGGALSESNPQQAGEVRIGPAASVNVGVGTVGLEVGASAGKSIKDEGVSNFVNRTATPTVAPVLPKISAEAKVNIIEFSVKPPAQPIATNSEDASK</sequence>
<dbReference type="InterPro" id="IPR012334">
    <property type="entry name" value="Pectin_lyas_fold"/>
</dbReference>
<reference evidence="3" key="2">
    <citation type="journal article" date="2020" name="Int. J. Syst. Evol. Microbiol.">
        <title>Genomic insights into a novel species Rhodoferax aquaticus sp. nov., isolated from freshwater.</title>
        <authorList>
            <person name="Li T."/>
            <person name="Zhuo Y."/>
            <person name="Jin C.Z."/>
            <person name="Wu X."/>
            <person name="Ko S.R."/>
            <person name="Jin F.J."/>
            <person name="Ahn C.Y."/>
            <person name="Oh H.M."/>
            <person name="Lee H.G."/>
            <person name="Jin L."/>
        </authorList>
    </citation>
    <scope>NUCLEOTIDE SEQUENCE [LARGE SCALE GENOMIC DNA]</scope>
    <source>
        <strain evidence="3">Gr-4</strain>
    </source>
</reference>
<dbReference type="NCBIfam" id="TIGR01731">
    <property type="entry name" value="fil_hemag_20aa"/>
    <property type="match status" value="9"/>
</dbReference>
<accession>A0A515ERT3</accession>
<dbReference type="InterPro" id="IPR011050">
    <property type="entry name" value="Pectin_lyase_fold/virulence"/>
</dbReference>
<proteinExistence type="predicted"/>
<organism evidence="2 3">
    <name type="scientific">Rhodoferax aquaticus</name>
    <dbReference type="NCBI Taxonomy" id="2527691"/>
    <lineage>
        <taxon>Bacteria</taxon>
        <taxon>Pseudomonadati</taxon>
        <taxon>Pseudomonadota</taxon>
        <taxon>Betaproteobacteria</taxon>
        <taxon>Burkholderiales</taxon>
        <taxon>Comamonadaceae</taxon>
        <taxon>Rhodoferax</taxon>
    </lineage>
</organism>
<dbReference type="InterPro" id="IPR008638">
    <property type="entry name" value="FhaB/CdiA-like_TPS"/>
</dbReference>
<name>A0A515ERT3_9BURK</name>
<dbReference type="InterPro" id="IPR025157">
    <property type="entry name" value="Hemagglutinin_rpt"/>
</dbReference>
<reference evidence="3" key="1">
    <citation type="submission" date="2019-02" db="EMBL/GenBank/DDBJ databases">
        <title>Complete genome sequence of Rhodoferax sp. Gr-4.</title>
        <authorList>
            <person name="Jin L."/>
        </authorList>
    </citation>
    <scope>NUCLEOTIDE SEQUENCE [LARGE SCALE GENOMIC DNA]</scope>
    <source>
        <strain evidence="3">Gr-4</strain>
    </source>
</reference>
<evidence type="ECO:0000259" key="1">
    <source>
        <dbReference type="SMART" id="SM00912"/>
    </source>
</evidence>
<keyword evidence="3" id="KW-1185">Reference proteome</keyword>
<dbReference type="Pfam" id="PF05860">
    <property type="entry name" value="TPS"/>
    <property type="match status" value="1"/>
</dbReference>
<gene>
    <name evidence="2" type="ORF">EXZ61_14925</name>
</gene>
<dbReference type="InterPro" id="IPR024973">
    <property type="entry name" value="ESPR"/>
</dbReference>
<dbReference type="Gene3D" id="2.160.20.10">
    <property type="entry name" value="Single-stranded right-handed beta-helix, Pectin lyase-like"/>
    <property type="match status" value="1"/>
</dbReference>
<dbReference type="KEGG" id="rhg:EXZ61_14925"/>
<evidence type="ECO:0000313" key="3">
    <source>
        <dbReference type="Proteomes" id="UP000317365"/>
    </source>
</evidence>
<dbReference type="Pfam" id="PF13018">
    <property type="entry name" value="ESPR"/>
    <property type="match status" value="1"/>
</dbReference>
<protein>
    <submittedName>
        <fullName evidence="2">Filamentous hemagglutinin N-terminal domain-containing protein</fullName>
    </submittedName>
</protein>
<dbReference type="Pfam" id="PF13332">
    <property type="entry name" value="Fil_haemagg_2"/>
    <property type="match status" value="2"/>
</dbReference>
<evidence type="ECO:0000313" key="2">
    <source>
        <dbReference type="EMBL" id="QDL55360.1"/>
    </source>
</evidence>
<dbReference type="SMART" id="SM00912">
    <property type="entry name" value="Haemagg_act"/>
    <property type="match status" value="1"/>
</dbReference>
<dbReference type="GO" id="GO:0003824">
    <property type="term" value="F:catalytic activity"/>
    <property type="evidence" value="ECO:0007669"/>
    <property type="project" value="UniProtKB-ARBA"/>
</dbReference>
<dbReference type="RefSeq" id="WP_142812518.1">
    <property type="nucleotide sequence ID" value="NZ_CP036282.1"/>
</dbReference>